<name>A0ABX0PI53_9BURK</name>
<evidence type="ECO:0000256" key="2">
    <source>
        <dbReference type="SAM" id="MobiDB-lite"/>
    </source>
</evidence>
<accession>A0ABX0PI53</accession>
<dbReference type="InterPro" id="IPR013741">
    <property type="entry name" value="KorB_domain"/>
</dbReference>
<comment type="caution">
    <text evidence="4">The sequence shown here is derived from an EMBL/GenBank/DDBJ whole genome shotgun (WGS) entry which is preliminary data.</text>
</comment>
<dbReference type="InterPro" id="IPR037048">
    <property type="entry name" value="KorB_C_sf"/>
</dbReference>
<protein>
    <submittedName>
        <fullName evidence="4">ParB/RepB/Spo0J family partition protein</fullName>
    </submittedName>
</protein>
<dbReference type="InterPro" id="IPR003115">
    <property type="entry name" value="ParB_N"/>
</dbReference>
<dbReference type="InterPro" id="IPR050336">
    <property type="entry name" value="Chromosome_partition/occlusion"/>
</dbReference>
<feature type="compositionally biased region" description="Basic and acidic residues" evidence="2">
    <location>
        <begin position="237"/>
        <end position="247"/>
    </location>
</feature>
<evidence type="ECO:0000259" key="3">
    <source>
        <dbReference type="SMART" id="SM00470"/>
    </source>
</evidence>
<keyword evidence="5" id="KW-1185">Reference proteome</keyword>
<proteinExistence type="inferred from homology"/>
<dbReference type="SMART" id="SM00470">
    <property type="entry name" value="ParB"/>
    <property type="match status" value="1"/>
</dbReference>
<feature type="region of interest" description="Disordered" evidence="2">
    <location>
        <begin position="1"/>
        <end position="35"/>
    </location>
</feature>
<feature type="region of interest" description="Disordered" evidence="2">
    <location>
        <begin position="237"/>
        <end position="270"/>
    </location>
</feature>
<dbReference type="Gene3D" id="6.10.250.140">
    <property type="match status" value="1"/>
</dbReference>
<dbReference type="Pfam" id="PF06613">
    <property type="entry name" value="KorB_C"/>
    <property type="match status" value="1"/>
</dbReference>
<dbReference type="Pfam" id="PF08535">
    <property type="entry name" value="KorB"/>
    <property type="match status" value="1"/>
</dbReference>
<evidence type="ECO:0000313" key="4">
    <source>
        <dbReference type="EMBL" id="NIA56974.1"/>
    </source>
</evidence>
<dbReference type="Proteomes" id="UP000716322">
    <property type="component" value="Unassembled WGS sequence"/>
</dbReference>
<dbReference type="NCBIfam" id="TIGR00180">
    <property type="entry name" value="parB_part"/>
    <property type="match status" value="1"/>
</dbReference>
<reference evidence="4 5" key="1">
    <citation type="submission" date="2020-03" db="EMBL/GenBank/DDBJ databases">
        <title>Genome sequence of strain Massilia sp. TW-1.</title>
        <authorList>
            <person name="Chaudhary D.K."/>
        </authorList>
    </citation>
    <scope>NUCLEOTIDE SEQUENCE [LARGE SCALE GENOMIC DNA]</scope>
    <source>
        <strain evidence="4 5">TW-1</strain>
    </source>
</reference>
<dbReference type="PANTHER" id="PTHR33375">
    <property type="entry name" value="CHROMOSOME-PARTITIONING PROTEIN PARB-RELATED"/>
    <property type="match status" value="1"/>
</dbReference>
<dbReference type="CDD" id="cd16398">
    <property type="entry name" value="KorB_N_like"/>
    <property type="match status" value="1"/>
</dbReference>
<dbReference type="InterPro" id="IPR010575">
    <property type="entry name" value="KorB_C"/>
</dbReference>
<feature type="compositionally biased region" description="Polar residues" evidence="2">
    <location>
        <begin position="259"/>
        <end position="270"/>
    </location>
</feature>
<dbReference type="PANTHER" id="PTHR33375:SF1">
    <property type="entry name" value="CHROMOSOME-PARTITIONING PROTEIN PARB-RELATED"/>
    <property type="match status" value="1"/>
</dbReference>
<comment type="similarity">
    <text evidence="1">Belongs to the ParB family.</text>
</comment>
<dbReference type="Gene3D" id="3.90.1530.30">
    <property type="match status" value="1"/>
</dbReference>
<dbReference type="RefSeq" id="WP_166863104.1">
    <property type="nucleotide sequence ID" value="NZ_JAAQOM010000018.1"/>
</dbReference>
<dbReference type="SUPFAM" id="SSF109709">
    <property type="entry name" value="KorB DNA-binding domain-like"/>
    <property type="match status" value="1"/>
</dbReference>
<organism evidence="4 5">
    <name type="scientific">Telluria antibiotica</name>
    <dbReference type="NCBI Taxonomy" id="2717319"/>
    <lineage>
        <taxon>Bacteria</taxon>
        <taxon>Pseudomonadati</taxon>
        <taxon>Pseudomonadota</taxon>
        <taxon>Betaproteobacteria</taxon>
        <taxon>Burkholderiales</taxon>
        <taxon>Oxalobacteraceae</taxon>
        <taxon>Telluria group</taxon>
        <taxon>Telluria</taxon>
    </lineage>
</organism>
<dbReference type="InterPro" id="IPR042075">
    <property type="entry name" value="KorB_DNA-db"/>
</dbReference>
<feature type="domain" description="ParB-like N-terminal" evidence="3">
    <location>
        <begin position="36"/>
        <end position="129"/>
    </location>
</feature>
<dbReference type="Gene3D" id="1.10.10.730">
    <property type="entry name" value="KorB DNA-binding domain"/>
    <property type="match status" value="1"/>
</dbReference>
<evidence type="ECO:0000313" key="5">
    <source>
        <dbReference type="Proteomes" id="UP000716322"/>
    </source>
</evidence>
<dbReference type="InterPro" id="IPR008988">
    <property type="entry name" value="Transcriptional_repressor_C"/>
</dbReference>
<dbReference type="SUPFAM" id="SSF50037">
    <property type="entry name" value="C-terminal domain of transcriptional repressors"/>
    <property type="match status" value="1"/>
</dbReference>
<evidence type="ECO:0000256" key="1">
    <source>
        <dbReference type="ARBA" id="ARBA00006295"/>
    </source>
</evidence>
<dbReference type="SUPFAM" id="SSF110849">
    <property type="entry name" value="ParB/Sulfiredoxin"/>
    <property type="match status" value="1"/>
</dbReference>
<gene>
    <name evidence="4" type="ORF">HAV22_25445</name>
</gene>
<dbReference type="InterPro" id="IPR036086">
    <property type="entry name" value="ParB/Sulfiredoxin_sf"/>
</dbReference>
<sequence>MTVIENTRLAQVRKRPRSATTSGTPRPLTASDGSPLMIDIALIDEDPAQPRSKNNPGLRPESIAELAASYGPKGPKTPLSLRLNPDAPGRYIINHGHRRYRAGKLKGLDALPAFVDNDYDDADQVIENLQRESMTPREIADYIGRELAKGKKKGEIASRIGKSASFISQHVTLLDLPEPVAIAFRTGRVNDVTVVNELVSAFKLAPAEVTNWLNNPSQEMTRGEIKLLRKFLAEKQHDSDVADRPNRQFDSPVIEGHQDATSQSAKGQSENMRRFRPGLVKVEHKERIAHLLLTKRPHSTGRGWLRFEDDGQECDVALADVRLLAIVEA</sequence>
<dbReference type="EMBL" id="JAAQOM010000018">
    <property type="protein sequence ID" value="NIA56974.1"/>
    <property type="molecule type" value="Genomic_DNA"/>
</dbReference>
<dbReference type="Gene3D" id="2.30.30.150">
    <property type="entry name" value="KorB, C-terminal domain"/>
    <property type="match status" value="1"/>
</dbReference>
<dbReference type="Pfam" id="PF02195">
    <property type="entry name" value="ParB_N"/>
    <property type="match status" value="1"/>
</dbReference>
<dbReference type="InterPro" id="IPR004437">
    <property type="entry name" value="ParB/RepB/Spo0J"/>
</dbReference>